<dbReference type="GO" id="GO:0006355">
    <property type="term" value="P:regulation of DNA-templated transcription"/>
    <property type="evidence" value="ECO:0007669"/>
    <property type="project" value="InterPro"/>
</dbReference>
<comment type="caution">
    <text evidence="1">The sequence shown here is derived from an EMBL/GenBank/DDBJ whole genome shotgun (WGS) entry which is preliminary data.</text>
</comment>
<protein>
    <recommendedName>
        <fullName evidence="3">CopG family transcriptional regulator</fullName>
    </recommendedName>
</protein>
<dbReference type="Gene3D" id="1.10.1220.10">
    <property type="entry name" value="Met repressor-like"/>
    <property type="match status" value="1"/>
</dbReference>
<dbReference type="InterPro" id="IPR013321">
    <property type="entry name" value="Arc_rbn_hlx_hlx"/>
</dbReference>
<evidence type="ECO:0000313" key="2">
    <source>
        <dbReference type="Proteomes" id="UP000319296"/>
    </source>
</evidence>
<dbReference type="InterPro" id="IPR010985">
    <property type="entry name" value="Ribbon_hlx_hlx"/>
</dbReference>
<dbReference type="Proteomes" id="UP000319296">
    <property type="component" value="Unassembled WGS sequence"/>
</dbReference>
<proteinExistence type="predicted"/>
<sequence length="79" mass="9109">MSTVTIRVPEDKRDILKIIASIEKREMKDIVSELIDGYIERHQETLYILSNPEWVSLIKQGKEEVRKGIKGKTLAQLEG</sequence>
<evidence type="ECO:0000313" key="1">
    <source>
        <dbReference type="EMBL" id="RZD18661.1"/>
    </source>
</evidence>
<organism evidence="1 2">
    <name type="scientific">Candidatus Acididesulfobacter diazotrophicus</name>
    <dbReference type="NCBI Taxonomy" id="2597226"/>
    <lineage>
        <taxon>Bacteria</taxon>
        <taxon>Deltaproteobacteria</taxon>
        <taxon>Candidatus Acidulodesulfobacterales</taxon>
        <taxon>Candidatus Acididesulfobacter</taxon>
    </lineage>
</organism>
<dbReference type="SUPFAM" id="SSF47598">
    <property type="entry name" value="Ribbon-helix-helix"/>
    <property type="match status" value="1"/>
</dbReference>
<evidence type="ECO:0008006" key="3">
    <source>
        <dbReference type="Google" id="ProtNLM"/>
    </source>
</evidence>
<name>A0A519BN20_9DELT</name>
<dbReference type="AlphaFoldDB" id="A0A519BN20"/>
<gene>
    <name evidence="1" type="ORF">EVG15_04575</name>
</gene>
<reference evidence="1 2" key="1">
    <citation type="journal article" date="2019" name="ISME J.">
        <title>Insights into ecological role of a new deltaproteobacterial order Candidatus Acidulodesulfobacterales by metagenomics and metatranscriptomics.</title>
        <authorList>
            <person name="Tan S."/>
            <person name="Liu J."/>
            <person name="Fang Y."/>
            <person name="Hedlund B.P."/>
            <person name="Lian Z.H."/>
            <person name="Huang L.Y."/>
            <person name="Li J.T."/>
            <person name="Huang L.N."/>
            <person name="Li W.J."/>
            <person name="Jiang H.C."/>
            <person name="Dong H.L."/>
            <person name="Shu W.S."/>
        </authorList>
    </citation>
    <scope>NUCLEOTIDE SEQUENCE [LARGE SCALE GENOMIC DNA]</scope>
    <source>
        <strain evidence="1">AP1</strain>
    </source>
</reference>
<accession>A0A519BN20</accession>
<dbReference type="EMBL" id="SGBB01000006">
    <property type="protein sequence ID" value="RZD18661.1"/>
    <property type="molecule type" value="Genomic_DNA"/>
</dbReference>